<comment type="caution">
    <text evidence="2">The sequence shown here is derived from an EMBL/GenBank/DDBJ whole genome shotgun (WGS) entry which is preliminary data.</text>
</comment>
<feature type="region of interest" description="Disordered" evidence="1">
    <location>
        <begin position="77"/>
        <end position="111"/>
    </location>
</feature>
<feature type="compositionally biased region" description="Polar residues" evidence="1">
    <location>
        <begin position="82"/>
        <end position="97"/>
    </location>
</feature>
<accession>A0A0J7KHJ5</accession>
<dbReference type="EMBL" id="LBMM01007462">
    <property type="protein sequence ID" value="KMQ89717.1"/>
    <property type="molecule type" value="Genomic_DNA"/>
</dbReference>
<evidence type="ECO:0000256" key="1">
    <source>
        <dbReference type="SAM" id="MobiDB-lite"/>
    </source>
</evidence>
<name>A0A0J7KHJ5_LASNI</name>
<sequence length="147" mass="15554">MGIVVERVIAVDMIQRNMLREIAEQLELAAEGDPRFWAGLREELGRVRMARGARRDQAAQTAGPITDVGVQVAPITEKRVAQTGQPTDDFRNSSSSGEPEERCASALTDSPPPAAVGIAGAGTTFTVSVLGPARFHFAIGAVAKAQL</sequence>
<dbReference type="Proteomes" id="UP000036403">
    <property type="component" value="Unassembled WGS sequence"/>
</dbReference>
<dbReference type="PaxDb" id="67767-A0A0J7KHJ5"/>
<keyword evidence="3" id="KW-1185">Reference proteome</keyword>
<evidence type="ECO:0000313" key="3">
    <source>
        <dbReference type="Proteomes" id="UP000036403"/>
    </source>
</evidence>
<dbReference type="AlphaFoldDB" id="A0A0J7KHJ5"/>
<evidence type="ECO:0000313" key="2">
    <source>
        <dbReference type="EMBL" id="KMQ89717.1"/>
    </source>
</evidence>
<protein>
    <submittedName>
        <fullName evidence="2">Rex protein</fullName>
    </submittedName>
</protein>
<organism evidence="2 3">
    <name type="scientific">Lasius niger</name>
    <name type="common">Black garden ant</name>
    <dbReference type="NCBI Taxonomy" id="67767"/>
    <lineage>
        <taxon>Eukaryota</taxon>
        <taxon>Metazoa</taxon>
        <taxon>Ecdysozoa</taxon>
        <taxon>Arthropoda</taxon>
        <taxon>Hexapoda</taxon>
        <taxon>Insecta</taxon>
        <taxon>Pterygota</taxon>
        <taxon>Neoptera</taxon>
        <taxon>Endopterygota</taxon>
        <taxon>Hymenoptera</taxon>
        <taxon>Apocrita</taxon>
        <taxon>Aculeata</taxon>
        <taxon>Formicoidea</taxon>
        <taxon>Formicidae</taxon>
        <taxon>Formicinae</taxon>
        <taxon>Lasius</taxon>
        <taxon>Lasius</taxon>
    </lineage>
</organism>
<proteinExistence type="predicted"/>
<reference evidence="2 3" key="1">
    <citation type="submission" date="2015-04" db="EMBL/GenBank/DDBJ databases">
        <title>Lasius niger genome sequencing.</title>
        <authorList>
            <person name="Konorov E.A."/>
            <person name="Nikitin M.A."/>
            <person name="Kirill M.V."/>
            <person name="Chang P."/>
        </authorList>
    </citation>
    <scope>NUCLEOTIDE SEQUENCE [LARGE SCALE GENOMIC DNA]</scope>
    <source>
        <tissue evidence="2">Whole</tissue>
    </source>
</reference>
<gene>
    <name evidence="2" type="ORF">RF55_10624</name>
</gene>